<dbReference type="EMBL" id="FO203431">
    <property type="protein sequence ID" value="CCH90698.1"/>
    <property type="molecule type" value="Genomic_DNA"/>
</dbReference>
<name>I4F4Y5_MODI5</name>
<evidence type="ECO:0000313" key="2">
    <source>
        <dbReference type="Proteomes" id="UP000006461"/>
    </source>
</evidence>
<dbReference type="KEGG" id="mmar:MODMU_5324"/>
<dbReference type="Proteomes" id="UP000006461">
    <property type="component" value="Chromosome"/>
</dbReference>
<dbReference type="AlphaFoldDB" id="I4F4Y5"/>
<organism evidence="1 2">
    <name type="scientific">Modestobacter italicus (strain DSM 44449 / CECT 9708 / BC 501)</name>
    <dbReference type="NCBI Taxonomy" id="2732864"/>
    <lineage>
        <taxon>Bacteria</taxon>
        <taxon>Bacillati</taxon>
        <taxon>Actinomycetota</taxon>
        <taxon>Actinomycetes</taxon>
        <taxon>Geodermatophilales</taxon>
        <taxon>Geodermatophilaceae</taxon>
        <taxon>Modestobacter</taxon>
    </lineage>
</organism>
<protein>
    <submittedName>
        <fullName evidence="1">Uncharacterized protein</fullName>
    </submittedName>
</protein>
<accession>I4F4Y5</accession>
<dbReference type="HOGENOM" id="CLU_2409997_0_0_11"/>
<keyword evidence="2" id="KW-1185">Reference proteome</keyword>
<dbReference type="STRING" id="477641.MODMU_5324"/>
<gene>
    <name evidence="1" type="ordered locus">MODMU_5324</name>
</gene>
<proteinExistence type="predicted"/>
<sequence length="92" mass="8282">MDAGARLVDEGARLVGVLVALGVLELRGASSPGSSGVVDGAVVASSSSGSVGVALVRGGRVIVAVGAELAGAEVVAGAVGAGVGAGAGSLGT</sequence>
<reference evidence="1 2" key="1">
    <citation type="journal article" date="2012" name="J. Bacteriol.">
        <title>Genome Sequence of Radiation-Resistant Modestobacter marinus Strain BC501, a Representative Actinobacterium That Thrives on Calcareous Stone Surfaces.</title>
        <authorList>
            <person name="Normand P."/>
            <person name="Gury J."/>
            <person name="Pujic P."/>
            <person name="Chouaia B."/>
            <person name="Crotti E."/>
            <person name="Brusetti L."/>
            <person name="Daffonchio D."/>
            <person name="Vacherie B."/>
            <person name="Barbe V."/>
            <person name="Medigue C."/>
            <person name="Calteau A."/>
            <person name="Ghodhbane-Gtari F."/>
            <person name="Essoussi I."/>
            <person name="Nouioui I."/>
            <person name="Abbassi-Ghozzi I."/>
            <person name="Gtari M."/>
        </authorList>
    </citation>
    <scope>NUCLEOTIDE SEQUENCE [LARGE SCALE GENOMIC DNA]</scope>
    <source>
        <strain evidence="2">BC 501</strain>
    </source>
</reference>
<evidence type="ECO:0000313" key="1">
    <source>
        <dbReference type="EMBL" id="CCH90698.1"/>
    </source>
</evidence>